<dbReference type="EMBL" id="VSRR010063816">
    <property type="protein sequence ID" value="MPC83891.1"/>
    <property type="molecule type" value="Genomic_DNA"/>
</dbReference>
<protein>
    <submittedName>
        <fullName evidence="2">Uncharacterized protein</fullName>
    </submittedName>
</protein>
<comment type="caution">
    <text evidence="2">The sequence shown here is derived from an EMBL/GenBank/DDBJ whole genome shotgun (WGS) entry which is preliminary data.</text>
</comment>
<dbReference type="AlphaFoldDB" id="A0A5B7IES4"/>
<evidence type="ECO:0000256" key="1">
    <source>
        <dbReference type="SAM" id="MobiDB-lite"/>
    </source>
</evidence>
<feature type="compositionally biased region" description="Basic and acidic residues" evidence="1">
    <location>
        <begin position="21"/>
        <end position="35"/>
    </location>
</feature>
<proteinExistence type="predicted"/>
<accession>A0A5B7IES4</accession>
<name>A0A5B7IES4_PORTR</name>
<keyword evidence="3" id="KW-1185">Reference proteome</keyword>
<gene>
    <name evidence="2" type="ORF">E2C01_078612</name>
</gene>
<feature type="region of interest" description="Disordered" evidence="1">
    <location>
        <begin position="1"/>
        <end position="38"/>
    </location>
</feature>
<reference evidence="2 3" key="1">
    <citation type="submission" date="2019-05" db="EMBL/GenBank/DDBJ databases">
        <title>Another draft genome of Portunus trituberculatus and its Hox gene families provides insights of decapod evolution.</title>
        <authorList>
            <person name="Jeong J.-H."/>
            <person name="Song I."/>
            <person name="Kim S."/>
            <person name="Choi T."/>
            <person name="Kim D."/>
            <person name="Ryu S."/>
            <person name="Kim W."/>
        </authorList>
    </citation>
    <scope>NUCLEOTIDE SEQUENCE [LARGE SCALE GENOMIC DNA]</scope>
    <source>
        <tissue evidence="2">Muscle</tissue>
    </source>
</reference>
<sequence>MRAACIGSYARPPATQALPPSEERSTHMGKQDKLNTHGKHKLNACGAEGRIEGRGEEERVKKGTRFLHSRIYSPSSSLVDENEPGKVAECGGNNGLYRTRGYCKQHKWNFLHHFTVPAALTLRPKMSAHKGWKGCARVRPKSLRTRRSECLVPQDGVAG</sequence>
<dbReference type="Proteomes" id="UP000324222">
    <property type="component" value="Unassembled WGS sequence"/>
</dbReference>
<organism evidence="2 3">
    <name type="scientific">Portunus trituberculatus</name>
    <name type="common">Swimming crab</name>
    <name type="synonym">Neptunus trituberculatus</name>
    <dbReference type="NCBI Taxonomy" id="210409"/>
    <lineage>
        <taxon>Eukaryota</taxon>
        <taxon>Metazoa</taxon>
        <taxon>Ecdysozoa</taxon>
        <taxon>Arthropoda</taxon>
        <taxon>Crustacea</taxon>
        <taxon>Multicrustacea</taxon>
        <taxon>Malacostraca</taxon>
        <taxon>Eumalacostraca</taxon>
        <taxon>Eucarida</taxon>
        <taxon>Decapoda</taxon>
        <taxon>Pleocyemata</taxon>
        <taxon>Brachyura</taxon>
        <taxon>Eubrachyura</taxon>
        <taxon>Portunoidea</taxon>
        <taxon>Portunidae</taxon>
        <taxon>Portuninae</taxon>
        <taxon>Portunus</taxon>
    </lineage>
</organism>
<evidence type="ECO:0000313" key="2">
    <source>
        <dbReference type="EMBL" id="MPC83891.1"/>
    </source>
</evidence>
<evidence type="ECO:0000313" key="3">
    <source>
        <dbReference type="Proteomes" id="UP000324222"/>
    </source>
</evidence>